<gene>
    <name evidence="1" type="ORF">AAE02nite_07540</name>
</gene>
<dbReference type="EMBL" id="BJYS01000003">
    <property type="protein sequence ID" value="GEO03090.1"/>
    <property type="molecule type" value="Genomic_DNA"/>
</dbReference>
<dbReference type="AlphaFoldDB" id="A0A512ATU4"/>
<keyword evidence="2" id="KW-1185">Reference proteome</keyword>
<evidence type="ECO:0000313" key="2">
    <source>
        <dbReference type="Proteomes" id="UP000321532"/>
    </source>
</evidence>
<proteinExistence type="predicted"/>
<dbReference type="Gene3D" id="2.120.10.30">
    <property type="entry name" value="TolB, C-terminal domain"/>
    <property type="match status" value="1"/>
</dbReference>
<organism evidence="1 2">
    <name type="scientific">Adhaeribacter aerolatus</name>
    <dbReference type="NCBI Taxonomy" id="670289"/>
    <lineage>
        <taxon>Bacteria</taxon>
        <taxon>Pseudomonadati</taxon>
        <taxon>Bacteroidota</taxon>
        <taxon>Cytophagia</taxon>
        <taxon>Cytophagales</taxon>
        <taxon>Hymenobacteraceae</taxon>
        <taxon>Adhaeribacter</taxon>
    </lineage>
</organism>
<reference evidence="1 2" key="1">
    <citation type="submission" date="2019-07" db="EMBL/GenBank/DDBJ databases">
        <title>Whole genome shotgun sequence of Adhaeribacter aerolatus NBRC 106133.</title>
        <authorList>
            <person name="Hosoyama A."/>
            <person name="Uohara A."/>
            <person name="Ohji S."/>
            <person name="Ichikawa N."/>
        </authorList>
    </citation>
    <scope>NUCLEOTIDE SEQUENCE [LARGE SCALE GENOMIC DNA]</scope>
    <source>
        <strain evidence="1 2">NBRC 106133</strain>
    </source>
</reference>
<sequence length="242" mass="27081">MAKDEVPESSGLALAADKNLWTHGDSGNPPVLFKINETGTLLQTREIQRTHNQDWEDLAKDQAGNIYIGDFGNNQNNRRNLRIFRIQENDGSQVDTILFRYADQRGFPPPKEALTFDAEAFFYYQGYLYIFSKNRGPNKKVKLYKIPAQPGTYEATIADSIRINNMITAADISPDGKKVALLGYGNIYVLEVGPNGNFFAGKKYCLSFGKSGQAEGLVFINNTDFVFSNEGGKIFKAVKRNK</sequence>
<dbReference type="SUPFAM" id="SSF101898">
    <property type="entry name" value="NHL repeat"/>
    <property type="match status" value="1"/>
</dbReference>
<dbReference type="Proteomes" id="UP000321532">
    <property type="component" value="Unassembled WGS sequence"/>
</dbReference>
<dbReference type="InterPro" id="IPR011042">
    <property type="entry name" value="6-blade_b-propeller_TolB-like"/>
</dbReference>
<comment type="caution">
    <text evidence="1">The sequence shown here is derived from an EMBL/GenBank/DDBJ whole genome shotgun (WGS) entry which is preliminary data.</text>
</comment>
<accession>A0A512ATU4</accession>
<name>A0A512ATU4_9BACT</name>
<protein>
    <submittedName>
        <fullName evidence="1">Uncharacterized protein</fullName>
    </submittedName>
</protein>
<evidence type="ECO:0000313" key="1">
    <source>
        <dbReference type="EMBL" id="GEO03090.1"/>
    </source>
</evidence>